<keyword evidence="1" id="KW-1133">Transmembrane helix</keyword>
<feature type="transmembrane region" description="Helical" evidence="1">
    <location>
        <begin position="38"/>
        <end position="57"/>
    </location>
</feature>
<dbReference type="RefSeq" id="WP_262399347.1">
    <property type="nucleotide sequence ID" value="NZ_JACRTB010000006.1"/>
</dbReference>
<organism evidence="2 3">
    <name type="scientific">Yanshouia hominis</name>
    <dbReference type="NCBI Taxonomy" id="2763673"/>
    <lineage>
        <taxon>Bacteria</taxon>
        <taxon>Bacillati</taxon>
        <taxon>Bacillota</taxon>
        <taxon>Clostridia</taxon>
        <taxon>Eubacteriales</taxon>
        <taxon>Oscillospiraceae</taxon>
        <taxon>Yanshouia</taxon>
    </lineage>
</organism>
<evidence type="ECO:0000313" key="2">
    <source>
        <dbReference type="EMBL" id="MBC8575745.1"/>
    </source>
</evidence>
<accession>A0ABR7NHA5</accession>
<keyword evidence="1" id="KW-0472">Membrane</keyword>
<dbReference type="EMBL" id="JACRTB010000006">
    <property type="protein sequence ID" value="MBC8575745.1"/>
    <property type="molecule type" value="Genomic_DNA"/>
</dbReference>
<comment type="caution">
    <text evidence="2">The sequence shown here is derived from an EMBL/GenBank/DDBJ whole genome shotgun (WGS) entry which is preliminary data.</text>
</comment>
<gene>
    <name evidence="2" type="ORF">H8717_04860</name>
</gene>
<feature type="transmembrane region" description="Helical" evidence="1">
    <location>
        <begin position="69"/>
        <end position="87"/>
    </location>
</feature>
<evidence type="ECO:0000313" key="3">
    <source>
        <dbReference type="Proteomes" id="UP000658131"/>
    </source>
</evidence>
<sequence>MFAAAKRPLPGMENRGVTMRELMKFQHGKRGFMKKTDFMRACIFSAMVNIAAAIILFGKGAPEMNNLETGIPAVLCIIAAILVIIQIRKEKEGK</sequence>
<dbReference type="Proteomes" id="UP000658131">
    <property type="component" value="Unassembled WGS sequence"/>
</dbReference>
<keyword evidence="1" id="KW-0812">Transmembrane</keyword>
<keyword evidence="3" id="KW-1185">Reference proteome</keyword>
<reference evidence="2 3" key="1">
    <citation type="submission" date="2020-08" db="EMBL/GenBank/DDBJ databases">
        <title>Genome public.</title>
        <authorList>
            <person name="Liu C."/>
            <person name="Sun Q."/>
        </authorList>
    </citation>
    <scope>NUCLEOTIDE SEQUENCE [LARGE SCALE GENOMIC DNA]</scope>
    <source>
        <strain evidence="2 3">BX1</strain>
    </source>
</reference>
<protein>
    <submittedName>
        <fullName evidence="2">Uncharacterized protein</fullName>
    </submittedName>
</protein>
<proteinExistence type="predicted"/>
<evidence type="ECO:0000256" key="1">
    <source>
        <dbReference type="SAM" id="Phobius"/>
    </source>
</evidence>
<name>A0ABR7NHA5_9FIRM</name>